<evidence type="ECO:0000256" key="2">
    <source>
        <dbReference type="ARBA" id="ARBA00022448"/>
    </source>
</evidence>
<feature type="transmembrane region" description="Helical" evidence="7">
    <location>
        <begin position="240"/>
        <end position="265"/>
    </location>
</feature>
<evidence type="ECO:0000256" key="6">
    <source>
        <dbReference type="ARBA" id="ARBA00023136"/>
    </source>
</evidence>
<evidence type="ECO:0000259" key="9">
    <source>
        <dbReference type="PROSITE" id="PS50928"/>
    </source>
</evidence>
<evidence type="ECO:0000313" key="10">
    <source>
        <dbReference type="EMBL" id="WEB39112.1"/>
    </source>
</evidence>
<feature type="region of interest" description="Disordered" evidence="8">
    <location>
        <begin position="271"/>
        <end position="292"/>
    </location>
</feature>
<dbReference type="Gene3D" id="1.10.3720.10">
    <property type="entry name" value="MetI-like"/>
    <property type="match status" value="1"/>
</dbReference>
<dbReference type="PANTHER" id="PTHR43386">
    <property type="entry name" value="OLIGOPEPTIDE TRANSPORT SYSTEM PERMEASE PROTEIN APPC"/>
    <property type="match status" value="1"/>
</dbReference>
<protein>
    <submittedName>
        <fullName evidence="10">ABC transporter permease subunit</fullName>
    </submittedName>
</protein>
<keyword evidence="3" id="KW-1003">Cell membrane</keyword>
<evidence type="ECO:0000313" key="11">
    <source>
        <dbReference type="Proteomes" id="UP001218629"/>
    </source>
</evidence>
<accession>A0ABY8A2D4</accession>
<dbReference type="SUPFAM" id="SSF161098">
    <property type="entry name" value="MetI-like"/>
    <property type="match status" value="1"/>
</dbReference>
<gene>
    <name evidence="10" type="ORF">MOV08_07285</name>
</gene>
<feature type="domain" description="ABC transmembrane type-1" evidence="9">
    <location>
        <begin position="80"/>
        <end position="265"/>
    </location>
</feature>
<keyword evidence="4 7" id="KW-0812">Transmembrane</keyword>
<reference evidence="10 11" key="1">
    <citation type="submission" date="2022-03" db="EMBL/GenBank/DDBJ databases">
        <title>Streptomyces yunnanensis P86,complete genome.</title>
        <authorList>
            <person name="Chen S."/>
            <person name="Zhang Q."/>
        </authorList>
    </citation>
    <scope>NUCLEOTIDE SEQUENCE [LARGE SCALE GENOMIC DNA]</scope>
    <source>
        <strain evidence="10 11">P86</strain>
    </source>
</reference>
<feature type="transmembrane region" description="Helical" evidence="7">
    <location>
        <begin position="197"/>
        <end position="220"/>
    </location>
</feature>
<evidence type="ECO:0000256" key="8">
    <source>
        <dbReference type="SAM" id="MobiDB-lite"/>
    </source>
</evidence>
<evidence type="ECO:0000256" key="3">
    <source>
        <dbReference type="ARBA" id="ARBA00022475"/>
    </source>
</evidence>
<keyword evidence="2 7" id="KW-0813">Transport</keyword>
<keyword evidence="5 7" id="KW-1133">Transmembrane helix</keyword>
<evidence type="ECO:0000256" key="5">
    <source>
        <dbReference type="ARBA" id="ARBA00022989"/>
    </source>
</evidence>
<organism evidence="10 11">
    <name type="scientific">Streptomyces yunnanensis</name>
    <dbReference type="NCBI Taxonomy" id="156453"/>
    <lineage>
        <taxon>Bacteria</taxon>
        <taxon>Bacillati</taxon>
        <taxon>Actinomycetota</taxon>
        <taxon>Actinomycetes</taxon>
        <taxon>Kitasatosporales</taxon>
        <taxon>Streptomycetaceae</taxon>
        <taxon>Streptomyces</taxon>
    </lineage>
</organism>
<feature type="transmembrane region" description="Helical" evidence="7">
    <location>
        <begin position="110"/>
        <end position="133"/>
    </location>
</feature>
<keyword evidence="11" id="KW-1185">Reference proteome</keyword>
<dbReference type="InterPro" id="IPR000515">
    <property type="entry name" value="MetI-like"/>
</dbReference>
<feature type="transmembrane region" description="Helical" evidence="7">
    <location>
        <begin position="78"/>
        <end position="103"/>
    </location>
</feature>
<keyword evidence="6 7" id="KW-0472">Membrane</keyword>
<dbReference type="Proteomes" id="UP001218629">
    <property type="component" value="Chromosome"/>
</dbReference>
<dbReference type="InterPro" id="IPR035906">
    <property type="entry name" value="MetI-like_sf"/>
</dbReference>
<comment type="similarity">
    <text evidence="7">Belongs to the binding-protein-dependent transport system permease family.</text>
</comment>
<proteinExistence type="inferred from homology"/>
<sequence>MSTTAVLDRTRLRGPRALPRVAPALLLTALALLGPLLAPHPADQPVTAPYAPPGDGAPLGGDQLGRDVLSRLLHGGSALIGSALAVAVVVTALATLLGCLAALSPALGRVIEAVADIAILLPPVLGIMLLSLAWPGGGRPAVTVAAIALGTPYAVRIVAGAAAPLAASGFVEAAAAGGERLFHLALREILPNLRATVLALFGLRFVEAVYVISMAGFLQLGPQPPTADWALMIRENASGILLDPWSVVAPALAIGLLAISVNLAADTVAPKAGRRSGPRAGRGAGRRAVNRR</sequence>
<dbReference type="RefSeq" id="WP_275306750.1">
    <property type="nucleotide sequence ID" value="NZ_CP095749.1"/>
</dbReference>
<dbReference type="PROSITE" id="PS50928">
    <property type="entry name" value="ABC_TM1"/>
    <property type="match status" value="1"/>
</dbReference>
<dbReference type="EMBL" id="CP095749">
    <property type="protein sequence ID" value="WEB39112.1"/>
    <property type="molecule type" value="Genomic_DNA"/>
</dbReference>
<feature type="transmembrane region" description="Helical" evidence="7">
    <location>
        <begin position="153"/>
        <end position="176"/>
    </location>
</feature>
<name>A0ABY8A2D4_9ACTN</name>
<evidence type="ECO:0000256" key="7">
    <source>
        <dbReference type="RuleBase" id="RU363032"/>
    </source>
</evidence>
<dbReference type="Pfam" id="PF00528">
    <property type="entry name" value="BPD_transp_1"/>
    <property type="match status" value="1"/>
</dbReference>
<dbReference type="CDD" id="cd06261">
    <property type="entry name" value="TM_PBP2"/>
    <property type="match status" value="1"/>
</dbReference>
<comment type="subcellular location">
    <subcellularLocation>
        <location evidence="1 7">Cell membrane</location>
        <topology evidence="1 7">Multi-pass membrane protein</topology>
    </subcellularLocation>
</comment>
<dbReference type="PANTHER" id="PTHR43386:SF25">
    <property type="entry name" value="PEPTIDE ABC TRANSPORTER PERMEASE PROTEIN"/>
    <property type="match status" value="1"/>
</dbReference>
<feature type="transmembrane region" description="Helical" evidence="7">
    <location>
        <begin position="21"/>
        <end position="38"/>
    </location>
</feature>
<dbReference type="InterPro" id="IPR050366">
    <property type="entry name" value="BP-dependent_transpt_permease"/>
</dbReference>
<evidence type="ECO:0000256" key="1">
    <source>
        <dbReference type="ARBA" id="ARBA00004651"/>
    </source>
</evidence>
<evidence type="ECO:0000256" key="4">
    <source>
        <dbReference type="ARBA" id="ARBA00022692"/>
    </source>
</evidence>